<dbReference type="EMBL" id="MK072400">
    <property type="protein sequence ID" value="AYV84142.1"/>
    <property type="molecule type" value="Genomic_DNA"/>
</dbReference>
<accession>A0A3G5AAK8</accession>
<protein>
    <submittedName>
        <fullName evidence="1">Uncharacterized protein</fullName>
    </submittedName>
</protein>
<reference evidence="1" key="1">
    <citation type="submission" date="2018-10" db="EMBL/GenBank/DDBJ databases">
        <title>Hidden diversity of soil giant viruses.</title>
        <authorList>
            <person name="Schulz F."/>
            <person name="Alteio L."/>
            <person name="Goudeau D."/>
            <person name="Ryan E.M."/>
            <person name="Malmstrom R.R."/>
            <person name="Blanchard J."/>
            <person name="Woyke T."/>
        </authorList>
    </citation>
    <scope>NUCLEOTIDE SEQUENCE</scope>
    <source>
        <strain evidence="1">HYV1</strain>
    </source>
</reference>
<sequence length="419" mass="49886">MKNSELHELFKIMPITCIRFNSDYVESITCNIKFNDSTITAEPADANYFLTNDNFEDYGLYFVDTPINLMSNIHLNEEVIRDLIAYGFTQKDIRDEDLLFLKYIRKKRNQMGTKLISPTMYNQKRHLDPNNLNTQHNIELLISFKNWSLRNLTDLHIFLNDSRLINDLNNDIYLRYHLIIEYYNESSIESLLKIININNNPYFESAFLSKYFRGPSPSIDYYEYKTLIPYLKNYTCNLVASLNFEPESEYSNYIQKLNNFYKTKKKLTHLSLNDYNHIHDFKFINYVLKLDHPLICDCIKNVIDNICRYYSEKNLILQNIINILSDTPNKNCFAYELFCKYTNDINKNLSTHIDMIKQIRKLWKVYYFLDDHLKDKFICDLDSIEKNGKNINIKNLIAKRPDSLPETLITYINNKILIS</sequence>
<gene>
    <name evidence="1" type="ORF">Hyperionvirus18_18</name>
</gene>
<name>A0A3G5AAK8_9VIRU</name>
<evidence type="ECO:0000313" key="1">
    <source>
        <dbReference type="EMBL" id="AYV84142.1"/>
    </source>
</evidence>
<proteinExistence type="predicted"/>
<organism evidence="1">
    <name type="scientific">Hyperionvirus sp</name>
    <dbReference type="NCBI Taxonomy" id="2487770"/>
    <lineage>
        <taxon>Viruses</taxon>
        <taxon>Varidnaviria</taxon>
        <taxon>Bamfordvirae</taxon>
        <taxon>Nucleocytoviricota</taxon>
        <taxon>Megaviricetes</taxon>
        <taxon>Imitervirales</taxon>
        <taxon>Mimiviridae</taxon>
        <taxon>Klosneuvirinae</taxon>
    </lineage>
</organism>